<feature type="transmembrane region" description="Helical" evidence="1">
    <location>
        <begin position="49"/>
        <end position="67"/>
    </location>
</feature>
<dbReference type="EMBL" id="CP108318">
    <property type="protein sequence ID" value="WTW65735.1"/>
    <property type="molecule type" value="Genomic_DNA"/>
</dbReference>
<dbReference type="AlphaFoldDB" id="A0AAU2VEG7"/>
<protein>
    <submittedName>
        <fullName evidence="2">Uncharacterized protein</fullName>
    </submittedName>
</protein>
<keyword evidence="1" id="KW-0472">Membrane</keyword>
<feature type="transmembrane region" description="Helical" evidence="1">
    <location>
        <begin position="124"/>
        <end position="143"/>
    </location>
</feature>
<evidence type="ECO:0000313" key="2">
    <source>
        <dbReference type="EMBL" id="WTW65735.1"/>
    </source>
</evidence>
<feature type="transmembrane region" description="Helical" evidence="1">
    <location>
        <begin position="87"/>
        <end position="112"/>
    </location>
</feature>
<organism evidence="2">
    <name type="scientific">Streptomyces sp. NBC_00003</name>
    <dbReference type="NCBI Taxonomy" id="2903608"/>
    <lineage>
        <taxon>Bacteria</taxon>
        <taxon>Bacillati</taxon>
        <taxon>Actinomycetota</taxon>
        <taxon>Actinomycetes</taxon>
        <taxon>Kitasatosporales</taxon>
        <taxon>Streptomycetaceae</taxon>
        <taxon>Streptomyces</taxon>
    </lineage>
</organism>
<name>A0AAU2VEG7_9ACTN</name>
<evidence type="ECO:0000256" key="1">
    <source>
        <dbReference type="SAM" id="Phobius"/>
    </source>
</evidence>
<gene>
    <name evidence="2" type="ORF">OG549_36690</name>
</gene>
<sequence length="146" mass="15381">MNDQGICTDQELRRAWATANAADAVVSAHESRPIGPADRDESAWAAPGWATGLALLLVPVAVMFGGLSAMATDSCGPDHCSRALNEALGAIVGGLYASLFGTPAMLLTAWVLPRKMRYAVSRRAIAWCALLPPLAVIFMVFTLPQG</sequence>
<reference evidence="2" key="1">
    <citation type="submission" date="2022-10" db="EMBL/GenBank/DDBJ databases">
        <title>The complete genomes of actinobacterial strains from the NBC collection.</title>
        <authorList>
            <person name="Joergensen T.S."/>
            <person name="Alvarez Arevalo M."/>
            <person name="Sterndorff E.B."/>
            <person name="Faurdal D."/>
            <person name="Vuksanovic O."/>
            <person name="Mourched A.-S."/>
            <person name="Charusanti P."/>
            <person name="Shaw S."/>
            <person name="Blin K."/>
            <person name="Weber T."/>
        </authorList>
    </citation>
    <scope>NUCLEOTIDE SEQUENCE</scope>
    <source>
        <strain evidence="2">NBC_00003</strain>
    </source>
</reference>
<keyword evidence="1" id="KW-0812">Transmembrane</keyword>
<proteinExistence type="predicted"/>
<accession>A0AAU2VEG7</accession>
<keyword evidence="1" id="KW-1133">Transmembrane helix</keyword>